<gene>
    <name evidence="1" type="ORF">J2Z37_003839</name>
</gene>
<proteinExistence type="predicted"/>
<dbReference type="RefSeq" id="WP_209811832.1">
    <property type="nucleotide sequence ID" value="NZ_JAGGKT010000013.1"/>
</dbReference>
<organism evidence="1 2">
    <name type="scientific">Ammoniphilus resinae</name>
    <dbReference type="NCBI Taxonomy" id="861532"/>
    <lineage>
        <taxon>Bacteria</taxon>
        <taxon>Bacillati</taxon>
        <taxon>Bacillota</taxon>
        <taxon>Bacilli</taxon>
        <taxon>Bacillales</taxon>
        <taxon>Paenibacillaceae</taxon>
        <taxon>Aneurinibacillus group</taxon>
        <taxon>Ammoniphilus</taxon>
    </lineage>
</organism>
<keyword evidence="2" id="KW-1185">Reference proteome</keyword>
<sequence>MEKELFAALETLLVQWRRNQQTHILEGAEDQATLLEHQFYLFIEVFKEWFRTIEKPADLDEGLQDSVIKCLVEKLPEPLYLPFELELDLLIDGVEQENDEKYD</sequence>
<dbReference type="Proteomes" id="UP001519343">
    <property type="component" value="Unassembled WGS sequence"/>
</dbReference>
<comment type="caution">
    <text evidence="1">The sequence shown here is derived from an EMBL/GenBank/DDBJ whole genome shotgun (WGS) entry which is preliminary data.</text>
</comment>
<protein>
    <submittedName>
        <fullName evidence="1">Uncharacterized protein</fullName>
    </submittedName>
</protein>
<name>A0ABS4GU76_9BACL</name>
<accession>A0ABS4GU76</accession>
<evidence type="ECO:0000313" key="1">
    <source>
        <dbReference type="EMBL" id="MBP1933826.1"/>
    </source>
</evidence>
<evidence type="ECO:0000313" key="2">
    <source>
        <dbReference type="Proteomes" id="UP001519343"/>
    </source>
</evidence>
<dbReference type="EMBL" id="JAGGKT010000013">
    <property type="protein sequence ID" value="MBP1933826.1"/>
    <property type="molecule type" value="Genomic_DNA"/>
</dbReference>
<reference evidence="1 2" key="1">
    <citation type="submission" date="2021-03" db="EMBL/GenBank/DDBJ databases">
        <title>Genomic Encyclopedia of Type Strains, Phase IV (KMG-IV): sequencing the most valuable type-strain genomes for metagenomic binning, comparative biology and taxonomic classification.</title>
        <authorList>
            <person name="Goeker M."/>
        </authorList>
    </citation>
    <scope>NUCLEOTIDE SEQUENCE [LARGE SCALE GENOMIC DNA]</scope>
    <source>
        <strain evidence="1 2">DSM 24738</strain>
    </source>
</reference>